<comment type="subcellular location">
    <subcellularLocation>
        <location evidence="1">Membrane</location>
    </subcellularLocation>
</comment>
<evidence type="ECO:0000256" key="4">
    <source>
        <dbReference type="ARBA" id="ARBA00022970"/>
    </source>
</evidence>
<comment type="caution">
    <text evidence="10">The sequence shown here is derived from an EMBL/GenBank/DDBJ whole genome shotgun (WGS) entry which is preliminary data.</text>
</comment>
<accession>A0A9D4V787</accession>
<evidence type="ECO:0000256" key="6">
    <source>
        <dbReference type="ARBA" id="ARBA00023136"/>
    </source>
</evidence>
<dbReference type="InterPro" id="IPR013057">
    <property type="entry name" value="AA_transpt_TM"/>
</dbReference>
<evidence type="ECO:0000256" key="1">
    <source>
        <dbReference type="ARBA" id="ARBA00004370"/>
    </source>
</evidence>
<organism evidence="10 11">
    <name type="scientific">Adiantum capillus-veneris</name>
    <name type="common">Maidenhair fern</name>
    <dbReference type="NCBI Taxonomy" id="13818"/>
    <lineage>
        <taxon>Eukaryota</taxon>
        <taxon>Viridiplantae</taxon>
        <taxon>Streptophyta</taxon>
        <taxon>Embryophyta</taxon>
        <taxon>Tracheophyta</taxon>
        <taxon>Polypodiopsida</taxon>
        <taxon>Polypodiidae</taxon>
        <taxon>Polypodiales</taxon>
        <taxon>Pteridineae</taxon>
        <taxon>Pteridaceae</taxon>
        <taxon>Vittarioideae</taxon>
        <taxon>Adiantum</taxon>
    </lineage>
</organism>
<feature type="transmembrane region" description="Helical" evidence="8">
    <location>
        <begin position="302"/>
        <end position="325"/>
    </location>
</feature>
<evidence type="ECO:0000313" key="11">
    <source>
        <dbReference type="Proteomes" id="UP000886520"/>
    </source>
</evidence>
<dbReference type="Proteomes" id="UP000886520">
    <property type="component" value="Chromosome 4"/>
</dbReference>
<feature type="region of interest" description="Disordered" evidence="7">
    <location>
        <begin position="15"/>
        <end position="37"/>
    </location>
</feature>
<feature type="region of interest" description="Disordered" evidence="7">
    <location>
        <begin position="66"/>
        <end position="93"/>
    </location>
</feature>
<keyword evidence="6 8" id="KW-0472">Membrane</keyword>
<dbReference type="Pfam" id="PF01490">
    <property type="entry name" value="Aa_trans"/>
    <property type="match status" value="1"/>
</dbReference>
<gene>
    <name evidence="10" type="ORF">GOP47_0003933</name>
</gene>
<evidence type="ECO:0000256" key="2">
    <source>
        <dbReference type="ARBA" id="ARBA00022448"/>
    </source>
</evidence>
<feature type="transmembrane region" description="Helical" evidence="8">
    <location>
        <begin position="197"/>
        <end position="217"/>
    </location>
</feature>
<sequence>MELLSCDASQLFCDSSSSAGAESSDEEDMERTSIPRIAKYHSSPQLWPRSYRQSTDAYSLGASPKTSLFSWGSKSSPQRTNKRRHKFPSTETLCDKEGGDDGQYWSRMSTSPKTILPSSNHHLSIDGIIEEPYYGNGSEDMPSHIIPLLPSREEEKTQISIETSGQCSWMQATFNGVNVMVGVGLLSCPYAVKEGGWGGMAVLVLFALICCYTGHLLRKCMDSQPLGILTTYPDIGQLALGKMGRTIVSMVLYAELYVSFQPIVKGYMMSFIGSVLTSLVTLIFPCVCFLKIYKKNTTRLQAVLCRIIIVIGMIASAVGMYASVIKIASKY</sequence>
<proteinExistence type="predicted"/>
<dbReference type="AlphaFoldDB" id="A0A9D4V787"/>
<keyword evidence="5 8" id="KW-1133">Transmembrane helix</keyword>
<evidence type="ECO:0000256" key="7">
    <source>
        <dbReference type="SAM" id="MobiDB-lite"/>
    </source>
</evidence>
<protein>
    <recommendedName>
        <fullName evidence="9">Amino acid transporter transmembrane domain-containing protein</fullName>
    </recommendedName>
</protein>
<feature type="domain" description="Amino acid transporter transmembrane" evidence="9">
    <location>
        <begin position="166"/>
        <end position="256"/>
    </location>
</feature>
<dbReference type="PANTHER" id="PTHR48017">
    <property type="entry name" value="OS05G0424000 PROTEIN-RELATED"/>
    <property type="match status" value="1"/>
</dbReference>
<dbReference type="GO" id="GO:0016020">
    <property type="term" value="C:membrane"/>
    <property type="evidence" value="ECO:0007669"/>
    <property type="project" value="UniProtKB-SubCell"/>
</dbReference>
<name>A0A9D4V787_ADICA</name>
<keyword evidence="11" id="KW-1185">Reference proteome</keyword>
<keyword evidence="3 8" id="KW-0812">Transmembrane</keyword>
<dbReference type="GO" id="GO:0006865">
    <property type="term" value="P:amino acid transport"/>
    <property type="evidence" value="ECO:0007669"/>
    <property type="project" value="UniProtKB-KW"/>
</dbReference>
<keyword evidence="4" id="KW-0029">Amino-acid transport</keyword>
<evidence type="ECO:0000256" key="5">
    <source>
        <dbReference type="ARBA" id="ARBA00022989"/>
    </source>
</evidence>
<feature type="transmembrane region" description="Helical" evidence="8">
    <location>
        <begin position="238"/>
        <end position="260"/>
    </location>
</feature>
<reference evidence="10" key="1">
    <citation type="submission" date="2021-01" db="EMBL/GenBank/DDBJ databases">
        <title>Adiantum capillus-veneris genome.</title>
        <authorList>
            <person name="Fang Y."/>
            <person name="Liao Q."/>
        </authorList>
    </citation>
    <scope>NUCLEOTIDE SEQUENCE</scope>
    <source>
        <strain evidence="10">H3</strain>
        <tissue evidence="10">Leaf</tissue>
    </source>
</reference>
<keyword evidence="2" id="KW-0813">Transport</keyword>
<feature type="compositionally biased region" description="Polar residues" evidence="7">
    <location>
        <begin position="66"/>
        <end position="79"/>
    </location>
</feature>
<dbReference type="OrthoDB" id="655540at2759"/>
<evidence type="ECO:0000256" key="8">
    <source>
        <dbReference type="SAM" id="Phobius"/>
    </source>
</evidence>
<dbReference type="EMBL" id="JABFUD020000004">
    <property type="protein sequence ID" value="KAI5080750.1"/>
    <property type="molecule type" value="Genomic_DNA"/>
</dbReference>
<evidence type="ECO:0000313" key="10">
    <source>
        <dbReference type="EMBL" id="KAI5080750.1"/>
    </source>
</evidence>
<feature type="transmembrane region" description="Helical" evidence="8">
    <location>
        <begin position="266"/>
        <end position="290"/>
    </location>
</feature>
<evidence type="ECO:0000259" key="9">
    <source>
        <dbReference type="Pfam" id="PF01490"/>
    </source>
</evidence>
<evidence type="ECO:0000256" key="3">
    <source>
        <dbReference type="ARBA" id="ARBA00022692"/>
    </source>
</evidence>